<dbReference type="InterPro" id="IPR041661">
    <property type="entry name" value="ZN622/Rei1/Reh1_Znf-C2H2"/>
</dbReference>
<dbReference type="GO" id="GO:0005737">
    <property type="term" value="C:cytoplasm"/>
    <property type="evidence" value="ECO:0007669"/>
    <property type="project" value="UniProtKB-SubCell"/>
</dbReference>
<dbReference type="GO" id="GO:0030687">
    <property type="term" value="C:preribosome, large subunit precursor"/>
    <property type="evidence" value="ECO:0007669"/>
    <property type="project" value="TreeGrafter"/>
</dbReference>
<dbReference type="Pfam" id="PF12756">
    <property type="entry name" value="zf-C2H2_2"/>
    <property type="match status" value="1"/>
</dbReference>
<keyword evidence="2" id="KW-0963">Cytoplasm</keyword>
<dbReference type="GO" id="GO:0008270">
    <property type="term" value="F:zinc ion binding"/>
    <property type="evidence" value="ECO:0007669"/>
    <property type="project" value="UniProtKB-KW"/>
</dbReference>
<dbReference type="PROSITE" id="PS00028">
    <property type="entry name" value="ZINC_FINGER_C2H2_1"/>
    <property type="match status" value="1"/>
</dbReference>
<evidence type="ECO:0000256" key="2">
    <source>
        <dbReference type="ARBA" id="ARBA00022490"/>
    </source>
</evidence>
<keyword evidence="11" id="KW-1185">Reference proteome</keyword>
<keyword evidence="4" id="KW-0479">Metal-binding</keyword>
<evidence type="ECO:0000256" key="6">
    <source>
        <dbReference type="ARBA" id="ARBA00022771"/>
    </source>
</evidence>
<evidence type="ECO:0000313" key="11">
    <source>
        <dbReference type="Proteomes" id="UP000708208"/>
    </source>
</evidence>
<evidence type="ECO:0000259" key="9">
    <source>
        <dbReference type="PROSITE" id="PS00028"/>
    </source>
</evidence>
<dbReference type="InterPro" id="IPR013087">
    <property type="entry name" value="Znf_C2H2_type"/>
</dbReference>
<dbReference type="InterPro" id="IPR040025">
    <property type="entry name" value="Znf622/Rei1/Reh1"/>
</dbReference>
<dbReference type="GO" id="GO:0003676">
    <property type="term" value="F:nucleic acid binding"/>
    <property type="evidence" value="ECO:0007669"/>
    <property type="project" value="InterPro"/>
</dbReference>
<dbReference type="Pfam" id="PF12171">
    <property type="entry name" value="zf-C2H2_jaz"/>
    <property type="match status" value="1"/>
</dbReference>
<accession>A0A8J2JPY7</accession>
<evidence type="ECO:0000256" key="1">
    <source>
        <dbReference type="ARBA" id="ARBA00004496"/>
    </source>
</evidence>
<protein>
    <recommendedName>
        <fullName evidence="9">C2H2-type domain-containing protein</fullName>
    </recommendedName>
</protein>
<evidence type="ECO:0000256" key="3">
    <source>
        <dbReference type="ARBA" id="ARBA00022517"/>
    </source>
</evidence>
<evidence type="ECO:0000256" key="5">
    <source>
        <dbReference type="ARBA" id="ARBA00022737"/>
    </source>
</evidence>
<comment type="caution">
    <text evidence="10">The sequence shown here is derived from an EMBL/GenBank/DDBJ whole genome shotgun (WGS) entry which is preliminary data.</text>
</comment>
<dbReference type="InterPro" id="IPR022755">
    <property type="entry name" value="Znf_C2H2_jaz"/>
</dbReference>
<dbReference type="OrthoDB" id="19329at2759"/>
<comment type="subcellular location">
    <subcellularLocation>
        <location evidence="1">Cytoplasm</location>
    </subcellularLocation>
</comment>
<proteinExistence type="inferred from homology"/>
<dbReference type="EMBL" id="CAJVCH010082912">
    <property type="protein sequence ID" value="CAG7721790.1"/>
    <property type="molecule type" value="Genomic_DNA"/>
</dbReference>
<evidence type="ECO:0000256" key="7">
    <source>
        <dbReference type="ARBA" id="ARBA00022833"/>
    </source>
</evidence>
<dbReference type="Proteomes" id="UP000708208">
    <property type="component" value="Unassembled WGS sequence"/>
</dbReference>
<keyword evidence="3" id="KW-0690">Ribosome biogenesis</keyword>
<dbReference type="InterPro" id="IPR003604">
    <property type="entry name" value="Matrin/U1-like-C_Znf_C2H2"/>
</dbReference>
<reference evidence="10" key="1">
    <citation type="submission" date="2021-06" db="EMBL/GenBank/DDBJ databases">
        <authorList>
            <person name="Hodson N. C."/>
            <person name="Mongue J. A."/>
            <person name="Jaron S. K."/>
        </authorList>
    </citation>
    <scope>NUCLEOTIDE SEQUENCE</scope>
</reference>
<name>A0A8J2JPY7_9HEXA</name>
<feature type="domain" description="C2H2-type" evidence="9">
    <location>
        <begin position="73"/>
        <end position="95"/>
    </location>
</feature>
<evidence type="ECO:0000313" key="10">
    <source>
        <dbReference type="EMBL" id="CAG7721790.1"/>
    </source>
</evidence>
<evidence type="ECO:0000256" key="8">
    <source>
        <dbReference type="ARBA" id="ARBA00034126"/>
    </source>
</evidence>
<dbReference type="PANTHER" id="PTHR13182">
    <property type="entry name" value="ZINC FINGER PROTEIN 622"/>
    <property type="match status" value="1"/>
</dbReference>
<dbReference type="SMART" id="SM00355">
    <property type="entry name" value="ZnF_C2H2"/>
    <property type="match status" value="4"/>
</dbReference>
<evidence type="ECO:0000256" key="4">
    <source>
        <dbReference type="ARBA" id="ARBA00022723"/>
    </source>
</evidence>
<dbReference type="AlphaFoldDB" id="A0A8J2JPY7"/>
<dbReference type="SMART" id="SM00451">
    <property type="entry name" value="ZnF_U1"/>
    <property type="match status" value="2"/>
</dbReference>
<dbReference type="PANTHER" id="PTHR13182:SF8">
    <property type="entry name" value="CYTOPLASMIC 60S SUBUNIT BIOGENESIS FACTOR ZNF622"/>
    <property type="match status" value="1"/>
</dbReference>
<organism evidence="10 11">
    <name type="scientific">Allacma fusca</name>
    <dbReference type="NCBI Taxonomy" id="39272"/>
    <lineage>
        <taxon>Eukaryota</taxon>
        <taxon>Metazoa</taxon>
        <taxon>Ecdysozoa</taxon>
        <taxon>Arthropoda</taxon>
        <taxon>Hexapoda</taxon>
        <taxon>Collembola</taxon>
        <taxon>Symphypleona</taxon>
        <taxon>Sminthuridae</taxon>
        <taxon>Allacma</taxon>
    </lineage>
</organism>
<sequence>MSSTVGLLTCITCRVGFHDMELQRDHYKSDWHRYNLKRKIVQLPPVTVENFQERVEAQEASQAAGDKNVTHYCSICKKTFGNDKALQNHLVSNKHLEAVKDISVKDGVQTPTDVEMKPEGVAPPTDDTVKVEEKKRGKNFPVEEPIPLIKVSEKKVEMDVEEVDDEDWEEVEGDPIPITNCLFCEKESRDSEKNLTHMSTAHSFFIPDAEYCVDVEGLLEYLGSKVGEGMMCLWCNERGKSFYTLQAAQQHMRDKGHCRMIHDGEALFEYTDFYDYSSSYPEEEQGNPDEIYQPEPAHFNENMQLVLPSGVTLGHRALKIYYKQYVRPSSQLVMSRQTKRSKILQQYKAIGYGETPLSLAQQKHRDQKYFKFVRDKYRMKLGIKGNSTKQTYFRRQVQF</sequence>
<comment type="similarity">
    <text evidence="8">Belongs to the REI1 family.</text>
</comment>
<keyword evidence="7" id="KW-0862">Zinc</keyword>
<dbReference type="GO" id="GO:0042273">
    <property type="term" value="P:ribosomal large subunit biogenesis"/>
    <property type="evidence" value="ECO:0007669"/>
    <property type="project" value="TreeGrafter"/>
</dbReference>
<keyword evidence="5" id="KW-0677">Repeat</keyword>
<keyword evidence="6" id="KW-0863">Zinc-finger</keyword>
<gene>
    <name evidence="10" type="ORF">AFUS01_LOCUS10981</name>
</gene>